<reference evidence="2" key="1">
    <citation type="submission" date="2014-09" db="EMBL/GenBank/DDBJ databases">
        <authorList>
            <person name="Magalhaes I.L.F."/>
            <person name="Oliveira U."/>
            <person name="Santos F.R."/>
            <person name="Vidigal T.H.D.A."/>
            <person name="Brescovit A.D."/>
            <person name="Santos A.J."/>
        </authorList>
    </citation>
    <scope>NUCLEOTIDE SEQUENCE</scope>
</reference>
<feature type="compositionally biased region" description="Basic and acidic residues" evidence="1">
    <location>
        <begin position="74"/>
        <end position="96"/>
    </location>
</feature>
<proteinExistence type="predicted"/>
<feature type="non-terminal residue" evidence="2">
    <location>
        <position position="1"/>
    </location>
</feature>
<accession>A0A0K8SE40</accession>
<dbReference type="EMBL" id="GBRD01014432">
    <property type="protein sequence ID" value="JAG51394.1"/>
    <property type="molecule type" value="Transcribed_RNA"/>
</dbReference>
<feature type="region of interest" description="Disordered" evidence="1">
    <location>
        <begin position="137"/>
        <end position="178"/>
    </location>
</feature>
<feature type="region of interest" description="Disordered" evidence="1">
    <location>
        <begin position="49"/>
        <end position="100"/>
    </location>
</feature>
<evidence type="ECO:0000256" key="1">
    <source>
        <dbReference type="SAM" id="MobiDB-lite"/>
    </source>
</evidence>
<name>A0A0K8SE40_LYGHE</name>
<dbReference type="AlphaFoldDB" id="A0A0K8SE40"/>
<protein>
    <submittedName>
        <fullName evidence="2">Uncharacterized protein</fullName>
    </submittedName>
</protein>
<feature type="compositionally biased region" description="Polar residues" evidence="1">
    <location>
        <begin position="55"/>
        <end position="73"/>
    </location>
</feature>
<evidence type="ECO:0000313" key="2">
    <source>
        <dbReference type="EMBL" id="JAG51394.1"/>
    </source>
</evidence>
<sequence length="210" mass="23539">SRPKGWRLLREMLVREVWAAPLRRCLGIPIWQILMQPLSPKLGVNLKQQCGVPGPTTSGSSDPENVSSETSSDPAKRLDLGSEQRDLEPDAVDERTTPLNKELPPIIATANSVQRRRYAFLIRKGVEINSAIQQALATPMKRKKAGDSADTTPEKQKDKKRRTHLDTSTPRKRRKYSEAAKGIKVGVFHTNYPSVFLTSEQMNQIQDSIV</sequence>
<feature type="non-terminal residue" evidence="2">
    <location>
        <position position="210"/>
    </location>
</feature>
<organism evidence="2">
    <name type="scientific">Lygus hesperus</name>
    <name type="common">Western plant bug</name>
    <dbReference type="NCBI Taxonomy" id="30085"/>
    <lineage>
        <taxon>Eukaryota</taxon>
        <taxon>Metazoa</taxon>
        <taxon>Ecdysozoa</taxon>
        <taxon>Arthropoda</taxon>
        <taxon>Hexapoda</taxon>
        <taxon>Insecta</taxon>
        <taxon>Pterygota</taxon>
        <taxon>Neoptera</taxon>
        <taxon>Paraneoptera</taxon>
        <taxon>Hemiptera</taxon>
        <taxon>Heteroptera</taxon>
        <taxon>Panheteroptera</taxon>
        <taxon>Cimicomorpha</taxon>
        <taxon>Miridae</taxon>
        <taxon>Mirini</taxon>
        <taxon>Lygus</taxon>
    </lineage>
</organism>